<dbReference type="AlphaFoldDB" id="A0A936ZPS1"/>
<accession>A0A936ZPS1</accession>
<organism evidence="2 3">
    <name type="scientific">Aquimarina mytili</name>
    <dbReference type="NCBI Taxonomy" id="874423"/>
    <lineage>
        <taxon>Bacteria</taxon>
        <taxon>Pseudomonadati</taxon>
        <taxon>Bacteroidota</taxon>
        <taxon>Flavobacteriia</taxon>
        <taxon>Flavobacteriales</taxon>
        <taxon>Flavobacteriaceae</taxon>
        <taxon>Aquimarina</taxon>
    </lineage>
</organism>
<keyword evidence="1" id="KW-0812">Transmembrane</keyword>
<protein>
    <submittedName>
        <fullName evidence="2">Uncharacterized protein</fullName>
    </submittedName>
</protein>
<comment type="caution">
    <text evidence="2">The sequence shown here is derived from an EMBL/GenBank/DDBJ whole genome shotgun (WGS) entry which is preliminary data.</text>
</comment>
<dbReference type="SUPFAM" id="SSF52266">
    <property type="entry name" value="SGNH hydrolase"/>
    <property type="match status" value="1"/>
</dbReference>
<reference evidence="2" key="1">
    <citation type="submission" date="2021-01" db="EMBL/GenBank/DDBJ databases">
        <authorList>
            <person name="Zhong Y.L."/>
        </authorList>
    </citation>
    <scope>NUCLEOTIDE SEQUENCE</scope>
    <source>
        <strain evidence="2">KCTC 23302</strain>
    </source>
</reference>
<dbReference type="RefSeq" id="WP_201917917.1">
    <property type="nucleotide sequence ID" value="NZ_BAABAX010000023.1"/>
</dbReference>
<evidence type="ECO:0000313" key="3">
    <source>
        <dbReference type="Proteomes" id="UP000651057"/>
    </source>
</evidence>
<sequence>MKRFFKTLLIFIIPLAVVTLVFEIYLRTMNTEYKQKITGLSANYNTIEILALGNSHAYNGVDPRQFDLEAYNMAAGNQSLYFDKRITLKHIDSLKNLKYVLISFDQHSLYFSSQGIRDTWLYYDYDIKYKDKTEFWNDISHFWLGYTPRIAVSIVKDKLLEQFKDTRSHSEEVIKGFMPHYGSVANSFTPAGIKKKANYFNREVQNSIEREENLADLDDFITQLKKKDITPILFTLPMYTDIYPHLIKEYVNQNKKDAQYLTEKHNIQHWDFSDGGEDKSLFYNNDHLNQKGAEFFSKKMNMQLKKLLQ</sequence>
<proteinExistence type="predicted"/>
<dbReference type="InterPro" id="IPR036514">
    <property type="entry name" value="SGNH_hydro_sf"/>
</dbReference>
<dbReference type="Gene3D" id="3.40.50.1110">
    <property type="entry name" value="SGNH hydrolase"/>
    <property type="match status" value="1"/>
</dbReference>
<evidence type="ECO:0000256" key="1">
    <source>
        <dbReference type="SAM" id="Phobius"/>
    </source>
</evidence>
<keyword evidence="3" id="KW-1185">Reference proteome</keyword>
<dbReference type="EMBL" id="JAERQJ010000002">
    <property type="protein sequence ID" value="MBL0683177.1"/>
    <property type="molecule type" value="Genomic_DNA"/>
</dbReference>
<gene>
    <name evidence="2" type="ORF">JJQ60_06595</name>
</gene>
<dbReference type="Proteomes" id="UP000651057">
    <property type="component" value="Unassembled WGS sequence"/>
</dbReference>
<name>A0A936ZPS1_9FLAO</name>
<feature type="transmembrane region" description="Helical" evidence="1">
    <location>
        <begin position="7"/>
        <end position="26"/>
    </location>
</feature>
<evidence type="ECO:0000313" key="2">
    <source>
        <dbReference type="EMBL" id="MBL0683177.1"/>
    </source>
</evidence>
<keyword evidence="1" id="KW-0472">Membrane</keyword>
<keyword evidence="1" id="KW-1133">Transmembrane helix</keyword>
<dbReference type="GO" id="GO:0016788">
    <property type="term" value="F:hydrolase activity, acting on ester bonds"/>
    <property type="evidence" value="ECO:0007669"/>
    <property type="project" value="UniProtKB-ARBA"/>
</dbReference>